<organism evidence="1 2">
    <name type="scientific">Alicyclobacillus tolerans</name>
    <dbReference type="NCBI Taxonomy" id="90970"/>
    <lineage>
        <taxon>Bacteria</taxon>
        <taxon>Bacillati</taxon>
        <taxon>Bacillota</taxon>
        <taxon>Bacilli</taxon>
        <taxon>Bacillales</taxon>
        <taxon>Alicyclobacillaceae</taxon>
        <taxon>Alicyclobacillus</taxon>
    </lineage>
</organism>
<evidence type="ECO:0000313" key="1">
    <source>
        <dbReference type="EMBL" id="MDP9729465.1"/>
    </source>
</evidence>
<evidence type="ECO:0000313" key="2">
    <source>
        <dbReference type="Proteomes" id="UP001229209"/>
    </source>
</evidence>
<name>A0ABT9LYV9_9BACL</name>
<comment type="caution">
    <text evidence="1">The sequence shown here is derived from an EMBL/GenBank/DDBJ whole genome shotgun (WGS) entry which is preliminary data.</text>
</comment>
<dbReference type="EMBL" id="JAURUO010000015">
    <property type="protein sequence ID" value="MDP9729465.1"/>
    <property type="molecule type" value="Genomic_DNA"/>
</dbReference>
<dbReference type="RefSeq" id="WP_306955250.1">
    <property type="nucleotide sequence ID" value="NZ_JAURUO010000015.1"/>
</dbReference>
<proteinExistence type="predicted"/>
<gene>
    <name evidence="1" type="ORF">J2S04_002438</name>
</gene>
<reference evidence="1 2" key="1">
    <citation type="submission" date="2023-07" db="EMBL/GenBank/DDBJ databases">
        <title>Genomic Encyclopedia of Type Strains, Phase IV (KMG-IV): sequencing the most valuable type-strain genomes for metagenomic binning, comparative biology and taxonomic classification.</title>
        <authorList>
            <person name="Goeker M."/>
        </authorList>
    </citation>
    <scope>NUCLEOTIDE SEQUENCE [LARGE SCALE GENOMIC DNA]</scope>
    <source>
        <strain evidence="1 2">DSM 25924</strain>
    </source>
</reference>
<keyword evidence="2" id="KW-1185">Reference proteome</keyword>
<accession>A0ABT9LYV9</accession>
<protein>
    <submittedName>
        <fullName evidence="1">Uncharacterized protein</fullName>
    </submittedName>
</protein>
<dbReference type="Proteomes" id="UP001229209">
    <property type="component" value="Unassembled WGS sequence"/>
</dbReference>
<sequence>MFGKQLCVVMATFLFVYGLVFGWSGKHLALANTVSVANRVQMEFRVASGKDFKRIAGARIILVQSNGSVLTSGQTNTSGVWRADVPLQQDPRFAGVEKLGIVTAIAVANGFNEEVVFEVPVKQDMVQPIILNPIRGGRRNEPVAVLGNLHRNALAKIVSRYATQLGLKRQTIPTEFDVPPWSPNQKS</sequence>